<keyword evidence="2" id="KW-0805">Transcription regulation</keyword>
<dbReference type="SMART" id="SM00421">
    <property type="entry name" value="HTH_LUXR"/>
    <property type="match status" value="1"/>
</dbReference>
<evidence type="ECO:0000259" key="6">
    <source>
        <dbReference type="PROSITE" id="PS50043"/>
    </source>
</evidence>
<dbReference type="RefSeq" id="WP_173174902.1">
    <property type="nucleotide sequence ID" value="NZ_AP023189.1"/>
</dbReference>
<feature type="domain" description="HTH luxR-type" evidence="6">
    <location>
        <begin position="139"/>
        <end position="204"/>
    </location>
</feature>
<evidence type="ECO:0000256" key="4">
    <source>
        <dbReference type="ARBA" id="ARBA00023163"/>
    </source>
</evidence>
<dbReference type="SMART" id="SM00448">
    <property type="entry name" value="REC"/>
    <property type="match status" value="1"/>
</dbReference>
<keyword evidence="1 5" id="KW-0597">Phosphoprotein</keyword>
<dbReference type="PROSITE" id="PS00622">
    <property type="entry name" value="HTH_LUXR_1"/>
    <property type="match status" value="1"/>
</dbReference>
<dbReference type="PRINTS" id="PR00038">
    <property type="entry name" value="HTHLUXR"/>
</dbReference>
<evidence type="ECO:0000256" key="3">
    <source>
        <dbReference type="ARBA" id="ARBA00023125"/>
    </source>
</evidence>
<evidence type="ECO:0000313" key="8">
    <source>
        <dbReference type="EMBL" id="BCG22440.1"/>
    </source>
</evidence>
<keyword evidence="11" id="KW-1185">Reference proteome</keyword>
<evidence type="ECO:0000313" key="11">
    <source>
        <dbReference type="Proteomes" id="UP001054892"/>
    </source>
</evidence>
<dbReference type="InterPro" id="IPR011006">
    <property type="entry name" value="CheY-like_superfamily"/>
</dbReference>
<accession>A0A6J4DYE9</accession>
<dbReference type="Pfam" id="PF00196">
    <property type="entry name" value="GerE"/>
    <property type="match status" value="1"/>
</dbReference>
<dbReference type="AlphaFoldDB" id="A0A6J4DYE9"/>
<protein>
    <submittedName>
        <fullName evidence="8">DNA-binding response regulator</fullName>
    </submittedName>
</protein>
<evidence type="ECO:0000313" key="10">
    <source>
        <dbReference type="Proteomes" id="UP000509383"/>
    </source>
</evidence>
<dbReference type="EMBL" id="BQKM01000007">
    <property type="protein sequence ID" value="GJN53594.1"/>
    <property type="molecule type" value="Genomic_DNA"/>
</dbReference>
<dbReference type="SUPFAM" id="SSF46894">
    <property type="entry name" value="C-terminal effector domain of the bipartite response regulators"/>
    <property type="match status" value="1"/>
</dbReference>
<dbReference type="Proteomes" id="UP000509383">
    <property type="component" value="Chromosome"/>
</dbReference>
<dbReference type="InterPro" id="IPR039420">
    <property type="entry name" value="WalR-like"/>
</dbReference>
<dbReference type="InterPro" id="IPR000792">
    <property type="entry name" value="Tscrpt_reg_LuxR_C"/>
</dbReference>
<reference evidence="8 10" key="1">
    <citation type="submission" date="2020-05" db="EMBL/GenBank/DDBJ databases">
        <title>Characterization of novel class B3 metallo-beta-lactamase from novel Pseudomonas species.</title>
        <authorList>
            <person name="Yamada K."/>
            <person name="Aoki K."/>
            <person name="Ishii Y."/>
        </authorList>
    </citation>
    <scope>NUCLEOTIDE SEQUENCE [LARGE SCALE GENOMIC DNA]</scope>
    <source>
        <strain evidence="8 10">TUM18999</strain>
        <strain evidence="9 11">TUM20286</strain>
    </source>
</reference>
<evidence type="ECO:0000256" key="2">
    <source>
        <dbReference type="ARBA" id="ARBA00023015"/>
    </source>
</evidence>
<dbReference type="KEGG" id="ptw:TUM18999_06310"/>
<dbReference type="EMBL" id="AP023189">
    <property type="protein sequence ID" value="BCG22440.1"/>
    <property type="molecule type" value="Genomic_DNA"/>
</dbReference>
<feature type="modified residue" description="4-aspartylphosphate" evidence="5">
    <location>
        <position position="53"/>
    </location>
</feature>
<name>A0A6J4DYE9_9PSED</name>
<dbReference type="Proteomes" id="UP001054892">
    <property type="component" value="Unassembled WGS sequence"/>
</dbReference>
<dbReference type="CDD" id="cd06170">
    <property type="entry name" value="LuxR_C_like"/>
    <property type="match status" value="1"/>
</dbReference>
<evidence type="ECO:0000256" key="1">
    <source>
        <dbReference type="ARBA" id="ARBA00022553"/>
    </source>
</evidence>
<dbReference type="Pfam" id="PF00072">
    <property type="entry name" value="Response_reg"/>
    <property type="match status" value="1"/>
</dbReference>
<dbReference type="GO" id="GO:0003677">
    <property type="term" value="F:DNA binding"/>
    <property type="evidence" value="ECO:0007669"/>
    <property type="project" value="UniProtKB-KW"/>
</dbReference>
<dbReference type="SUPFAM" id="SSF52172">
    <property type="entry name" value="CheY-like"/>
    <property type="match status" value="1"/>
</dbReference>
<dbReference type="InterPro" id="IPR001789">
    <property type="entry name" value="Sig_transdc_resp-reg_receiver"/>
</dbReference>
<dbReference type="GO" id="GO:0006355">
    <property type="term" value="P:regulation of DNA-templated transcription"/>
    <property type="evidence" value="ECO:0007669"/>
    <property type="project" value="InterPro"/>
</dbReference>
<dbReference type="PROSITE" id="PS50043">
    <property type="entry name" value="HTH_LUXR_2"/>
    <property type="match status" value="1"/>
</dbReference>
<feature type="domain" description="Response regulatory" evidence="7">
    <location>
        <begin position="3"/>
        <end position="118"/>
    </location>
</feature>
<dbReference type="Gene3D" id="3.40.50.2300">
    <property type="match status" value="1"/>
</dbReference>
<evidence type="ECO:0000256" key="5">
    <source>
        <dbReference type="PROSITE-ProRule" id="PRU00169"/>
    </source>
</evidence>
<evidence type="ECO:0000259" key="7">
    <source>
        <dbReference type="PROSITE" id="PS50110"/>
    </source>
</evidence>
<keyword evidence="3 8" id="KW-0238">DNA-binding</keyword>
<dbReference type="PANTHER" id="PTHR43214:SF41">
    <property type="entry name" value="NITRATE_NITRITE RESPONSE REGULATOR PROTEIN NARP"/>
    <property type="match status" value="1"/>
</dbReference>
<proteinExistence type="predicted"/>
<dbReference type="PANTHER" id="PTHR43214">
    <property type="entry name" value="TWO-COMPONENT RESPONSE REGULATOR"/>
    <property type="match status" value="1"/>
</dbReference>
<dbReference type="GO" id="GO:0000160">
    <property type="term" value="P:phosphorelay signal transduction system"/>
    <property type="evidence" value="ECO:0007669"/>
    <property type="project" value="InterPro"/>
</dbReference>
<dbReference type="CDD" id="cd17535">
    <property type="entry name" value="REC_NarL-like"/>
    <property type="match status" value="1"/>
</dbReference>
<sequence length="211" mass="23036">MRSALIVDDHPVIRLAVRMLLERNGIQVLAETDNGVDALQLIRQHEPDIVILDIGIPRLDGLKVIARIRALGLDSHVLVLTSQPAESFCQRCMQAGAKGFVSKEEDLQNLVIAINSISAGFSFYPADALQAGQTALTSEAELVARLSNQELMVLQYLAAGLSNKQIGDLMLLSNKTVSTYKSRIQQKLNLGSLLELIEFARRNDLANSTAS</sequence>
<dbReference type="InterPro" id="IPR058245">
    <property type="entry name" value="NreC/VraR/RcsB-like_REC"/>
</dbReference>
<organism evidence="8 10">
    <name type="scientific">Pseudomonas tohonis</name>
    <dbReference type="NCBI Taxonomy" id="2725477"/>
    <lineage>
        <taxon>Bacteria</taxon>
        <taxon>Pseudomonadati</taxon>
        <taxon>Pseudomonadota</taxon>
        <taxon>Gammaproteobacteria</taxon>
        <taxon>Pseudomonadales</taxon>
        <taxon>Pseudomonadaceae</taxon>
        <taxon>Pseudomonas</taxon>
    </lineage>
</organism>
<dbReference type="InterPro" id="IPR016032">
    <property type="entry name" value="Sig_transdc_resp-reg_C-effctor"/>
</dbReference>
<gene>
    <name evidence="8" type="primary">rocA1</name>
    <name evidence="8" type="ORF">TUM18999_06310</name>
    <name evidence="9" type="ORF">TUM20286_33460</name>
</gene>
<dbReference type="PROSITE" id="PS50110">
    <property type="entry name" value="RESPONSE_REGULATORY"/>
    <property type="match status" value="1"/>
</dbReference>
<keyword evidence="4" id="KW-0804">Transcription</keyword>
<evidence type="ECO:0000313" key="9">
    <source>
        <dbReference type="EMBL" id="GJN53594.1"/>
    </source>
</evidence>